<evidence type="ECO:0000256" key="1">
    <source>
        <dbReference type="ARBA" id="ARBA00010322"/>
    </source>
</evidence>
<evidence type="ECO:0000256" key="4">
    <source>
        <dbReference type="SAM" id="Phobius"/>
    </source>
</evidence>
<dbReference type="GO" id="GO:0005524">
    <property type="term" value="F:ATP binding"/>
    <property type="evidence" value="ECO:0007669"/>
    <property type="project" value="UniProtKB-KW"/>
</dbReference>
<dbReference type="Gene3D" id="3.40.50.300">
    <property type="entry name" value="P-loop containing nucleotide triphosphate hydrolases"/>
    <property type="match status" value="1"/>
</dbReference>
<keyword evidence="2" id="KW-0547">Nucleotide-binding</keyword>
<protein>
    <submittedName>
        <fullName evidence="6">Afg1l protein</fullName>
    </submittedName>
</protein>
<keyword evidence="4" id="KW-1133">Transmembrane helix</keyword>
<sequence length="467" mass="51685">MNLLFRRSTVVAFILLALPALLAAVSRLQTQLADPLGWAWLGFAVLLISATLIGSGTRRLSRAIVGILVGSALALSLLFGASFVFGVLGVIGWVAVVVTTSGDFLTRDARRPESLADFYSAAVKARRVRNNPEQRDIVERLDQLAAAFARYESKRHLPWASFLAPPEGIYLHGPAGRGKSFLLDGMYDISSSAVKRRFHFHELMSALNARVNATPSISFERAVRSLTPRASLVVVDEVNVLDVASAILFSRLMRFWWQRGCTVCISSNQSPEQLFRSVSSSHAEISRLTHSIRDHMQVMALDGSDDYRLQKLSADDLYQYPEDAATSGRFLDIVELLAESLLSAEPIKIGDRLVPCQQQALGVAWFDFADLCGGPHSYEDYLALAARFPNLLVSGIPQISQLDQARRFAWLVEIVYDAKKRLILAAQVPRDDLFAESLSGKDLDIDYVKIVSRLAEMQSSEYNYSLA</sequence>
<dbReference type="PANTHER" id="PTHR12169:SF6">
    <property type="entry name" value="AFG1-LIKE ATPASE"/>
    <property type="match status" value="1"/>
</dbReference>
<gene>
    <name evidence="6" type="primary">Afg1l</name>
    <name evidence="6" type="ORF">SNEC2469_LOCUS32490</name>
</gene>
<dbReference type="Pfam" id="PF03969">
    <property type="entry name" value="AFG1_ATPase"/>
    <property type="match status" value="1"/>
</dbReference>
<keyword evidence="3" id="KW-0067">ATP-binding</keyword>
<accession>A0A813BXQ6</accession>
<evidence type="ECO:0000256" key="5">
    <source>
        <dbReference type="SAM" id="SignalP"/>
    </source>
</evidence>
<reference evidence="6" key="1">
    <citation type="submission" date="2021-02" db="EMBL/GenBank/DDBJ databases">
        <authorList>
            <person name="Dougan E. K."/>
            <person name="Rhodes N."/>
            <person name="Thang M."/>
            <person name="Chan C."/>
        </authorList>
    </citation>
    <scope>NUCLEOTIDE SEQUENCE</scope>
</reference>
<keyword evidence="5" id="KW-0732">Signal</keyword>
<feature type="transmembrane region" description="Helical" evidence="4">
    <location>
        <begin position="63"/>
        <end position="96"/>
    </location>
</feature>
<dbReference type="EMBL" id="CAJNJA010082362">
    <property type="protein sequence ID" value="CAE7932373.1"/>
    <property type="molecule type" value="Genomic_DNA"/>
</dbReference>
<dbReference type="InterPro" id="IPR005654">
    <property type="entry name" value="ATPase_AFG1-like"/>
</dbReference>
<evidence type="ECO:0000313" key="6">
    <source>
        <dbReference type="EMBL" id="CAE7932373.1"/>
    </source>
</evidence>
<comment type="caution">
    <text evidence="6">The sequence shown here is derived from an EMBL/GenBank/DDBJ whole genome shotgun (WGS) entry which is preliminary data.</text>
</comment>
<dbReference type="GO" id="GO:0005737">
    <property type="term" value="C:cytoplasm"/>
    <property type="evidence" value="ECO:0007669"/>
    <property type="project" value="TreeGrafter"/>
</dbReference>
<name>A0A813BXQ6_9DINO</name>
<dbReference type="SUPFAM" id="SSF52540">
    <property type="entry name" value="P-loop containing nucleoside triphosphate hydrolases"/>
    <property type="match status" value="1"/>
</dbReference>
<feature type="signal peptide" evidence="5">
    <location>
        <begin position="1"/>
        <end position="24"/>
    </location>
</feature>
<dbReference type="Proteomes" id="UP000601435">
    <property type="component" value="Unassembled WGS sequence"/>
</dbReference>
<evidence type="ECO:0000256" key="3">
    <source>
        <dbReference type="ARBA" id="ARBA00022840"/>
    </source>
</evidence>
<organism evidence="6 7">
    <name type="scientific">Symbiodinium necroappetens</name>
    <dbReference type="NCBI Taxonomy" id="1628268"/>
    <lineage>
        <taxon>Eukaryota</taxon>
        <taxon>Sar</taxon>
        <taxon>Alveolata</taxon>
        <taxon>Dinophyceae</taxon>
        <taxon>Suessiales</taxon>
        <taxon>Symbiodiniaceae</taxon>
        <taxon>Symbiodinium</taxon>
    </lineage>
</organism>
<evidence type="ECO:0000313" key="7">
    <source>
        <dbReference type="Proteomes" id="UP000601435"/>
    </source>
</evidence>
<dbReference type="OrthoDB" id="430829at2759"/>
<dbReference type="PANTHER" id="PTHR12169">
    <property type="entry name" value="ATPASE N2B"/>
    <property type="match status" value="1"/>
</dbReference>
<proteinExistence type="inferred from homology"/>
<comment type="similarity">
    <text evidence="1">Belongs to the AFG1 ATPase family.</text>
</comment>
<keyword evidence="4" id="KW-0472">Membrane</keyword>
<dbReference type="InterPro" id="IPR027417">
    <property type="entry name" value="P-loop_NTPase"/>
</dbReference>
<evidence type="ECO:0000256" key="2">
    <source>
        <dbReference type="ARBA" id="ARBA00022741"/>
    </source>
</evidence>
<feature type="transmembrane region" description="Helical" evidence="4">
    <location>
        <begin position="37"/>
        <end position="56"/>
    </location>
</feature>
<dbReference type="GO" id="GO:0016887">
    <property type="term" value="F:ATP hydrolysis activity"/>
    <property type="evidence" value="ECO:0007669"/>
    <property type="project" value="InterPro"/>
</dbReference>
<dbReference type="NCBIfam" id="NF040713">
    <property type="entry name" value="ZapE"/>
    <property type="match status" value="1"/>
</dbReference>
<keyword evidence="4" id="KW-0812">Transmembrane</keyword>
<feature type="chain" id="PRO_5032451672" evidence="5">
    <location>
        <begin position="25"/>
        <end position="467"/>
    </location>
</feature>
<dbReference type="AlphaFoldDB" id="A0A813BXQ6"/>
<keyword evidence="7" id="KW-1185">Reference proteome</keyword>